<reference evidence="2" key="1">
    <citation type="journal article" date="2015" name="PLoS Genet.">
        <title>Genome Sequence and Transcriptome Analyses of Chrysochromulina tobin: Metabolic Tools for Enhanced Algal Fitness in the Prominent Order Prymnesiales (Haptophyceae).</title>
        <authorList>
            <person name="Hovde B.T."/>
            <person name="Deodato C.R."/>
            <person name="Hunsperger H.M."/>
            <person name="Ryken S.A."/>
            <person name="Yost W."/>
            <person name="Jha R.K."/>
            <person name="Patterson J."/>
            <person name="Monnat R.J. Jr."/>
            <person name="Barlow S.B."/>
            <person name="Starkenburg S.R."/>
            <person name="Cattolico R.A."/>
        </authorList>
    </citation>
    <scope>NUCLEOTIDE SEQUENCE</scope>
    <source>
        <strain evidence="2">CCMP291</strain>
    </source>
</reference>
<evidence type="ECO:0000313" key="1">
    <source>
        <dbReference type="EMBL" id="KOO28605.1"/>
    </source>
</evidence>
<evidence type="ECO:0000313" key="2">
    <source>
        <dbReference type="Proteomes" id="UP000037460"/>
    </source>
</evidence>
<accession>A0A0M0JQ39</accession>
<gene>
    <name evidence="1" type="ORF">Ctob_014046</name>
</gene>
<dbReference type="EMBL" id="JWZX01002541">
    <property type="protein sequence ID" value="KOO28605.1"/>
    <property type="molecule type" value="Genomic_DNA"/>
</dbReference>
<keyword evidence="2" id="KW-1185">Reference proteome</keyword>
<organism evidence="1 2">
    <name type="scientific">Chrysochromulina tobinii</name>
    <dbReference type="NCBI Taxonomy" id="1460289"/>
    <lineage>
        <taxon>Eukaryota</taxon>
        <taxon>Haptista</taxon>
        <taxon>Haptophyta</taxon>
        <taxon>Prymnesiophyceae</taxon>
        <taxon>Prymnesiales</taxon>
        <taxon>Chrysochromulinaceae</taxon>
        <taxon>Chrysochromulina</taxon>
    </lineage>
</organism>
<dbReference type="Proteomes" id="UP000037460">
    <property type="component" value="Unassembled WGS sequence"/>
</dbReference>
<comment type="caution">
    <text evidence="1">The sequence shown here is derived from an EMBL/GenBank/DDBJ whole genome shotgun (WGS) entry which is preliminary data.</text>
</comment>
<dbReference type="AlphaFoldDB" id="A0A0M0JQ39"/>
<proteinExistence type="predicted"/>
<sequence>MSQLILARHEAEDPKASMRIVKALKGLETKIGLKWKDTGATRLAEGTELHNEALSAALEQKLISDAALRFTWADFEQFGLRDGSVTSNCFIRVGSKFFQPSETDADDPFGLNTFGLKWEEVGSTGPVAGTEIVHPGLAAALQHKTEFGPTEFDNFGLRDVTPYSFIKVGDKFFQPAEDHLSQAAAGMAILMFRASTRD</sequence>
<protein>
    <submittedName>
        <fullName evidence="1">Uncharacterized protein</fullName>
    </submittedName>
</protein>
<name>A0A0M0JQ39_9EUKA</name>